<evidence type="ECO:0000256" key="4">
    <source>
        <dbReference type="RuleBase" id="RU362068"/>
    </source>
</evidence>
<accession>A0A410PXE7</accession>
<protein>
    <recommendedName>
        <fullName evidence="4">2-dehydropantoate 2-reductase</fullName>
        <ecNumber evidence="4">1.1.1.169</ecNumber>
    </recommendedName>
    <alternativeName>
        <fullName evidence="4">Ketopantoate reductase</fullName>
    </alternativeName>
</protein>
<feature type="domain" description="Ketopantoate reductase N-terminal" evidence="6">
    <location>
        <begin position="8"/>
        <end position="148"/>
    </location>
</feature>
<evidence type="ECO:0000313" key="9">
    <source>
        <dbReference type="Proteomes" id="UP000287601"/>
    </source>
</evidence>
<keyword evidence="5" id="KW-0812">Transmembrane</keyword>
<evidence type="ECO:0000259" key="6">
    <source>
        <dbReference type="Pfam" id="PF02558"/>
    </source>
</evidence>
<dbReference type="GO" id="GO:0005737">
    <property type="term" value="C:cytoplasm"/>
    <property type="evidence" value="ECO:0007669"/>
    <property type="project" value="TreeGrafter"/>
</dbReference>
<comment type="catalytic activity">
    <reaction evidence="4">
        <text>(R)-pantoate + NADP(+) = 2-dehydropantoate + NADPH + H(+)</text>
        <dbReference type="Rhea" id="RHEA:16233"/>
        <dbReference type="ChEBI" id="CHEBI:11561"/>
        <dbReference type="ChEBI" id="CHEBI:15378"/>
        <dbReference type="ChEBI" id="CHEBI:15980"/>
        <dbReference type="ChEBI" id="CHEBI:57783"/>
        <dbReference type="ChEBI" id="CHEBI:58349"/>
        <dbReference type="EC" id="1.1.1.169"/>
    </reaction>
</comment>
<proteinExistence type="inferred from homology"/>
<dbReference type="RefSeq" id="WP_128746334.1">
    <property type="nucleotide sequence ID" value="NZ_CP035281.1"/>
</dbReference>
<keyword evidence="3 4" id="KW-0560">Oxidoreductase</keyword>
<keyword evidence="9" id="KW-1185">Reference proteome</keyword>
<feature type="domain" description="Ketopantoate reductase C-terminal" evidence="7">
    <location>
        <begin position="177"/>
        <end position="301"/>
    </location>
</feature>
<dbReference type="UniPathway" id="UPA00028">
    <property type="reaction ID" value="UER00004"/>
</dbReference>
<dbReference type="KEGG" id="amij:EQM06_10170"/>
<name>A0A410PXE7_9FIRM</name>
<comment type="function">
    <text evidence="4">Catalyzes the NADPH-dependent reduction of ketopantoate into pantoic acid.</text>
</comment>
<evidence type="ECO:0000256" key="5">
    <source>
        <dbReference type="SAM" id="Phobius"/>
    </source>
</evidence>
<dbReference type="InterPro" id="IPR003710">
    <property type="entry name" value="ApbA"/>
</dbReference>
<dbReference type="Gene3D" id="1.10.1040.10">
    <property type="entry name" value="N-(1-d-carboxylethyl)-l-norvaline Dehydrogenase, domain 2"/>
    <property type="match status" value="1"/>
</dbReference>
<evidence type="ECO:0000256" key="1">
    <source>
        <dbReference type="ARBA" id="ARBA00007870"/>
    </source>
</evidence>
<dbReference type="InterPro" id="IPR051402">
    <property type="entry name" value="KPR-Related"/>
</dbReference>
<dbReference type="InterPro" id="IPR013752">
    <property type="entry name" value="KPA_reductase"/>
</dbReference>
<organism evidence="8 9">
    <name type="scientific">Aminipila luticellarii</name>
    <dbReference type="NCBI Taxonomy" id="2507160"/>
    <lineage>
        <taxon>Bacteria</taxon>
        <taxon>Bacillati</taxon>
        <taxon>Bacillota</taxon>
        <taxon>Clostridia</taxon>
        <taxon>Peptostreptococcales</taxon>
        <taxon>Anaerovoracaceae</taxon>
        <taxon>Aminipila</taxon>
    </lineage>
</organism>
<dbReference type="EC" id="1.1.1.169" evidence="4"/>
<dbReference type="Pfam" id="PF08546">
    <property type="entry name" value="ApbA_C"/>
    <property type="match status" value="1"/>
</dbReference>
<dbReference type="InterPro" id="IPR008927">
    <property type="entry name" value="6-PGluconate_DH-like_C_sf"/>
</dbReference>
<dbReference type="AlphaFoldDB" id="A0A410PXE7"/>
<sequence>MKKIETTAIVGMGALGLLYGTYIMDKKGSQSVCYAMDTERVKKYKDQIFYKNKKPYKLHIYDFKDMKPVDLLIVAVKYTGLESAIEGMAGCVGENTVILSVLNGISSEDMLAKRYGREHLIDTVAQGMDAVKFGNELTFTQMGELRIGVKEACERKNLEAVQAYFNEIGMPYQTDEDIIQRMWGKFMLNVGVNQSCMVYQTNYGGCMAAGEANRTMIAAMREVIAIGLAEGVQIGEKDLNEYVALIGTLSKEGMPSMRQDGVAKRPSELEIFAGTVLKLAKKHGILVPANQYLYDKVKAIEAEYSSTPIEN</sequence>
<dbReference type="InterPro" id="IPR013332">
    <property type="entry name" value="KPR_N"/>
</dbReference>
<dbReference type="InterPro" id="IPR013328">
    <property type="entry name" value="6PGD_dom2"/>
</dbReference>
<dbReference type="PANTHER" id="PTHR21708">
    <property type="entry name" value="PROBABLE 2-DEHYDROPANTOATE 2-REDUCTASE"/>
    <property type="match status" value="1"/>
</dbReference>
<dbReference type="Gene3D" id="3.40.50.720">
    <property type="entry name" value="NAD(P)-binding Rossmann-like Domain"/>
    <property type="match status" value="1"/>
</dbReference>
<dbReference type="NCBIfam" id="TIGR00745">
    <property type="entry name" value="apbA_panE"/>
    <property type="match status" value="1"/>
</dbReference>
<evidence type="ECO:0000313" key="8">
    <source>
        <dbReference type="EMBL" id="QAT43555.1"/>
    </source>
</evidence>
<dbReference type="InterPro" id="IPR036291">
    <property type="entry name" value="NAD(P)-bd_dom_sf"/>
</dbReference>
<keyword evidence="2 4" id="KW-0521">NADP</keyword>
<reference evidence="8 9" key="1">
    <citation type="submission" date="2019-01" db="EMBL/GenBank/DDBJ databases">
        <title>Draft genomes of a novel of Aminipila strains.</title>
        <authorList>
            <person name="Ma S."/>
        </authorList>
    </citation>
    <scope>NUCLEOTIDE SEQUENCE [LARGE SCALE GENOMIC DNA]</scope>
    <source>
        <strain evidence="9">JN-39</strain>
    </source>
</reference>
<gene>
    <name evidence="8" type="ORF">EQM06_10170</name>
</gene>
<dbReference type="Pfam" id="PF02558">
    <property type="entry name" value="ApbA"/>
    <property type="match status" value="1"/>
</dbReference>
<comment type="similarity">
    <text evidence="1 4">Belongs to the ketopantoate reductase family.</text>
</comment>
<feature type="transmembrane region" description="Helical" evidence="5">
    <location>
        <begin position="7"/>
        <end position="24"/>
    </location>
</feature>
<dbReference type="OrthoDB" id="9793586at2"/>
<dbReference type="SUPFAM" id="SSF51735">
    <property type="entry name" value="NAD(P)-binding Rossmann-fold domains"/>
    <property type="match status" value="1"/>
</dbReference>
<dbReference type="GO" id="GO:0008677">
    <property type="term" value="F:2-dehydropantoate 2-reductase activity"/>
    <property type="evidence" value="ECO:0007669"/>
    <property type="project" value="UniProtKB-EC"/>
</dbReference>
<evidence type="ECO:0000256" key="3">
    <source>
        <dbReference type="ARBA" id="ARBA00023002"/>
    </source>
</evidence>
<evidence type="ECO:0000259" key="7">
    <source>
        <dbReference type="Pfam" id="PF08546"/>
    </source>
</evidence>
<dbReference type="Proteomes" id="UP000287601">
    <property type="component" value="Chromosome"/>
</dbReference>
<keyword evidence="5" id="KW-0472">Membrane</keyword>
<dbReference type="PANTHER" id="PTHR21708:SF26">
    <property type="entry name" value="2-DEHYDROPANTOATE 2-REDUCTASE"/>
    <property type="match status" value="1"/>
</dbReference>
<keyword evidence="5" id="KW-1133">Transmembrane helix</keyword>
<dbReference type="GO" id="GO:0015940">
    <property type="term" value="P:pantothenate biosynthetic process"/>
    <property type="evidence" value="ECO:0007669"/>
    <property type="project" value="UniProtKB-UniPathway"/>
</dbReference>
<dbReference type="EMBL" id="CP035281">
    <property type="protein sequence ID" value="QAT43555.1"/>
    <property type="molecule type" value="Genomic_DNA"/>
</dbReference>
<evidence type="ECO:0000256" key="2">
    <source>
        <dbReference type="ARBA" id="ARBA00022857"/>
    </source>
</evidence>
<comment type="pathway">
    <text evidence="4">Cofactor biosynthesis; (R)-pantothenate biosynthesis; (R)-pantoate from 3-methyl-2-oxobutanoate: step 2/2.</text>
</comment>
<dbReference type="SUPFAM" id="SSF48179">
    <property type="entry name" value="6-phosphogluconate dehydrogenase C-terminal domain-like"/>
    <property type="match status" value="1"/>
</dbReference>
<keyword evidence="4" id="KW-0566">Pantothenate biosynthesis</keyword>